<feature type="compositionally biased region" description="Basic and acidic residues" evidence="1">
    <location>
        <begin position="21"/>
        <end position="45"/>
    </location>
</feature>
<evidence type="ECO:0000313" key="3">
    <source>
        <dbReference type="Proteomes" id="UP000193144"/>
    </source>
</evidence>
<sequence>MSHSSMKDKKGPKGRQGNDPPSRKPSFDSDLSYRSESRKRFRDFFASKPKPGSQPSTPTTNMHRSNTEGAPQPSRSSSTSQARSLNSLDQPPRSGRASLNSDKPLPKIPESHTKTNSPAPPFRRSDSAVPPRILQHSQPRSATFQISPSSPLGNPPSETSELEDEPVFWFQDELPDSARSELLPPPPKPRETVPRKKGPEPPNYPYSFVRVYLCGHPPETVKVEKQPSSKVLHHMIEPPPMREQLLLTCNFLRFTLRKCQACATEYAAQPMREVVTNQMVSRRGRGEKRDGFMDAMERFGGGLKGMPAGEVVPHDRIDEEEFAGGEPVVGTNGEEYQDRAVRMNSWRMDEYLKKKRTGRGIGFWRRMSGCTYSETLNMLPVNKLGDELVFGHLEERINSETLSSDLTPPHREITCVLNIRQHIFLSLMA</sequence>
<feature type="compositionally biased region" description="Polar residues" evidence="1">
    <location>
        <begin position="53"/>
        <end position="69"/>
    </location>
</feature>
<feature type="compositionally biased region" description="Low complexity" evidence="1">
    <location>
        <begin position="70"/>
        <end position="88"/>
    </location>
</feature>
<organism evidence="2 3">
    <name type="scientific">Clohesyomyces aquaticus</name>
    <dbReference type="NCBI Taxonomy" id="1231657"/>
    <lineage>
        <taxon>Eukaryota</taxon>
        <taxon>Fungi</taxon>
        <taxon>Dikarya</taxon>
        <taxon>Ascomycota</taxon>
        <taxon>Pezizomycotina</taxon>
        <taxon>Dothideomycetes</taxon>
        <taxon>Pleosporomycetidae</taxon>
        <taxon>Pleosporales</taxon>
        <taxon>Lindgomycetaceae</taxon>
        <taxon>Clohesyomyces</taxon>
    </lineage>
</organism>
<feature type="region of interest" description="Disordered" evidence="1">
    <location>
        <begin position="1"/>
        <end position="163"/>
    </location>
</feature>
<evidence type="ECO:0000313" key="2">
    <source>
        <dbReference type="EMBL" id="ORY06245.1"/>
    </source>
</evidence>
<feature type="region of interest" description="Disordered" evidence="1">
    <location>
        <begin position="177"/>
        <end position="201"/>
    </location>
</feature>
<dbReference type="Proteomes" id="UP000193144">
    <property type="component" value="Unassembled WGS sequence"/>
</dbReference>
<feature type="compositionally biased region" description="Basic and acidic residues" evidence="1">
    <location>
        <begin position="188"/>
        <end position="199"/>
    </location>
</feature>
<evidence type="ECO:0000256" key="1">
    <source>
        <dbReference type="SAM" id="MobiDB-lite"/>
    </source>
</evidence>
<keyword evidence="3" id="KW-1185">Reference proteome</keyword>
<protein>
    <submittedName>
        <fullName evidence="2">Uncharacterized protein</fullName>
    </submittedName>
</protein>
<gene>
    <name evidence="2" type="ORF">BCR34DRAFT_590676</name>
</gene>
<reference evidence="2 3" key="1">
    <citation type="submission" date="2016-07" db="EMBL/GenBank/DDBJ databases">
        <title>Pervasive Adenine N6-methylation of Active Genes in Fungi.</title>
        <authorList>
            <consortium name="DOE Joint Genome Institute"/>
            <person name="Mondo S.J."/>
            <person name="Dannebaum R.O."/>
            <person name="Kuo R.C."/>
            <person name="Labutti K."/>
            <person name="Haridas S."/>
            <person name="Kuo A."/>
            <person name="Salamov A."/>
            <person name="Ahrendt S.R."/>
            <person name="Lipzen A."/>
            <person name="Sullivan W."/>
            <person name="Andreopoulos W.B."/>
            <person name="Clum A."/>
            <person name="Lindquist E."/>
            <person name="Daum C."/>
            <person name="Ramamoorthy G.K."/>
            <person name="Gryganskyi A."/>
            <person name="Culley D."/>
            <person name="Magnuson J.K."/>
            <person name="James T.Y."/>
            <person name="O'Malley M.A."/>
            <person name="Stajich J.E."/>
            <person name="Spatafora J.W."/>
            <person name="Visel A."/>
            <person name="Grigoriev I.V."/>
        </authorList>
    </citation>
    <scope>NUCLEOTIDE SEQUENCE [LARGE SCALE GENOMIC DNA]</scope>
    <source>
        <strain evidence="2 3">CBS 115471</strain>
    </source>
</reference>
<feature type="compositionally biased region" description="Basic and acidic residues" evidence="1">
    <location>
        <begin position="1"/>
        <end position="11"/>
    </location>
</feature>
<accession>A0A1Y1Z8V2</accession>
<proteinExistence type="predicted"/>
<name>A0A1Y1Z8V2_9PLEO</name>
<comment type="caution">
    <text evidence="2">The sequence shown here is derived from an EMBL/GenBank/DDBJ whole genome shotgun (WGS) entry which is preliminary data.</text>
</comment>
<dbReference type="AlphaFoldDB" id="A0A1Y1Z8V2"/>
<dbReference type="OrthoDB" id="3794611at2759"/>
<dbReference type="EMBL" id="MCFA01000118">
    <property type="protein sequence ID" value="ORY06245.1"/>
    <property type="molecule type" value="Genomic_DNA"/>
</dbReference>
<feature type="compositionally biased region" description="Polar residues" evidence="1">
    <location>
        <begin position="135"/>
        <end position="159"/>
    </location>
</feature>